<feature type="transmembrane region" description="Helical" evidence="1">
    <location>
        <begin position="104"/>
        <end position="123"/>
    </location>
</feature>
<keyword evidence="1" id="KW-0472">Membrane</keyword>
<accession>A0A2W1BW97</accession>
<keyword evidence="3" id="KW-1185">Reference proteome</keyword>
<protein>
    <recommendedName>
        <fullName evidence="4">Gustatory receptor</fullName>
    </recommendedName>
</protein>
<dbReference type="Proteomes" id="UP000249218">
    <property type="component" value="Unassembled WGS sequence"/>
</dbReference>
<name>A0A2W1BW97_HELAM</name>
<dbReference type="EMBL" id="KZ149937">
    <property type="protein sequence ID" value="PZC77070.1"/>
    <property type="molecule type" value="Genomic_DNA"/>
</dbReference>
<feature type="transmembrane region" description="Helical" evidence="1">
    <location>
        <begin position="49"/>
        <end position="70"/>
    </location>
</feature>
<evidence type="ECO:0000256" key="1">
    <source>
        <dbReference type="SAM" id="Phobius"/>
    </source>
</evidence>
<keyword evidence="1" id="KW-1133">Transmembrane helix</keyword>
<evidence type="ECO:0008006" key="4">
    <source>
        <dbReference type="Google" id="ProtNLM"/>
    </source>
</evidence>
<evidence type="ECO:0000313" key="3">
    <source>
        <dbReference type="Proteomes" id="UP000249218"/>
    </source>
</evidence>
<keyword evidence="1" id="KW-0812">Transmembrane</keyword>
<reference evidence="2 3" key="1">
    <citation type="journal article" date="2017" name="BMC Biol.">
        <title>Genomic innovations, transcriptional plasticity and gene loss underlying the evolution and divergence of two highly polyphagous and invasive Helicoverpa pest species.</title>
        <authorList>
            <person name="Pearce S.L."/>
            <person name="Clarke D.F."/>
            <person name="East P.D."/>
            <person name="Elfekih S."/>
            <person name="Gordon K.H."/>
            <person name="Jermiin L.S."/>
            <person name="McGaughran A."/>
            <person name="Oakeshott J.G."/>
            <person name="Papanikolaou A."/>
            <person name="Perera O.P."/>
            <person name="Rane R.V."/>
            <person name="Richards S."/>
            <person name="Tay W.T."/>
            <person name="Walsh T.K."/>
            <person name="Anderson A."/>
            <person name="Anderson C.J."/>
            <person name="Asgari S."/>
            <person name="Board P.G."/>
            <person name="Bretschneider A."/>
            <person name="Campbell P.M."/>
            <person name="Chertemps T."/>
            <person name="Christeller J.T."/>
            <person name="Coppin C.W."/>
            <person name="Downes S.J."/>
            <person name="Duan G."/>
            <person name="Farnsworth C.A."/>
            <person name="Good R.T."/>
            <person name="Han L.B."/>
            <person name="Han Y.C."/>
            <person name="Hatje K."/>
            <person name="Horne I."/>
            <person name="Huang Y.P."/>
            <person name="Hughes D.S."/>
            <person name="Jacquin-Joly E."/>
            <person name="James W."/>
            <person name="Jhangiani S."/>
            <person name="Kollmar M."/>
            <person name="Kuwar S.S."/>
            <person name="Li S."/>
            <person name="Liu N.Y."/>
            <person name="Maibeche M.T."/>
            <person name="Miller J.R."/>
            <person name="Montagne N."/>
            <person name="Perry T."/>
            <person name="Qu J."/>
            <person name="Song S.V."/>
            <person name="Sutton G.G."/>
            <person name="Vogel H."/>
            <person name="Walenz B.P."/>
            <person name="Xu W."/>
            <person name="Zhang H.J."/>
            <person name="Zou Z."/>
            <person name="Batterham P."/>
            <person name="Edwards O.R."/>
            <person name="Feyereisen R."/>
            <person name="Gibbs R.A."/>
            <person name="Heckel D.G."/>
            <person name="McGrath A."/>
            <person name="Robin C."/>
            <person name="Scherer S.E."/>
            <person name="Worley K.C."/>
            <person name="Wu Y.D."/>
        </authorList>
    </citation>
    <scope>NUCLEOTIDE SEQUENCE [LARGE SCALE GENOMIC DNA]</scope>
    <source>
        <strain evidence="2">Harm_GR_Male_#8</strain>
        <tissue evidence="2">Whole organism</tissue>
    </source>
</reference>
<organism evidence="2 3">
    <name type="scientific">Helicoverpa armigera</name>
    <name type="common">Cotton bollworm</name>
    <name type="synonym">Heliothis armigera</name>
    <dbReference type="NCBI Taxonomy" id="29058"/>
    <lineage>
        <taxon>Eukaryota</taxon>
        <taxon>Metazoa</taxon>
        <taxon>Ecdysozoa</taxon>
        <taxon>Arthropoda</taxon>
        <taxon>Hexapoda</taxon>
        <taxon>Insecta</taxon>
        <taxon>Pterygota</taxon>
        <taxon>Neoptera</taxon>
        <taxon>Endopterygota</taxon>
        <taxon>Lepidoptera</taxon>
        <taxon>Glossata</taxon>
        <taxon>Ditrysia</taxon>
        <taxon>Noctuoidea</taxon>
        <taxon>Noctuidae</taxon>
        <taxon>Heliothinae</taxon>
        <taxon>Helicoverpa</taxon>
    </lineage>
</organism>
<proteinExistence type="predicted"/>
<feature type="transmembrane region" description="Helical" evidence="1">
    <location>
        <begin position="20"/>
        <end position="37"/>
    </location>
</feature>
<sequence>MLFTSKFSIAYNCIRPHRFFYYVFSFIGVLTFILYHLQRLFNGNFATYNYLSLAATLNVFFVVIPFPIFYTLNVLQREDNVEIILKIQNALKIINYKRYMIRTYWNWFYIIRHLIAYLIIVCITRNSQIAIYYYTLNYVDVNVIYGVIMIELIRDGVIIWVSEVEHYSKLCLDLNEETYNKTMKKLFHAYISLMEAFDIFKGLFQYSVSFYVISWQICFTRDHLAPVGLHSLSEG</sequence>
<evidence type="ECO:0000313" key="2">
    <source>
        <dbReference type="EMBL" id="PZC77070.1"/>
    </source>
</evidence>
<dbReference type="AlphaFoldDB" id="A0A2W1BW97"/>
<gene>
    <name evidence="2" type="primary">HaOG200720</name>
    <name evidence="2" type="ORF">B5X24_HaOG200720</name>
</gene>